<organism evidence="6 7">
    <name type="scientific">Chitinophaga filiformis</name>
    <name type="common">Myxococcus filiformis</name>
    <name type="synonym">Flexibacter filiformis</name>
    <dbReference type="NCBI Taxonomy" id="104663"/>
    <lineage>
        <taxon>Bacteria</taxon>
        <taxon>Pseudomonadati</taxon>
        <taxon>Bacteroidota</taxon>
        <taxon>Chitinophagia</taxon>
        <taxon>Chitinophagales</taxon>
        <taxon>Chitinophagaceae</taxon>
        <taxon>Chitinophaga</taxon>
    </lineage>
</organism>
<evidence type="ECO:0000256" key="3">
    <source>
        <dbReference type="ARBA" id="ARBA00023237"/>
    </source>
</evidence>
<dbReference type="EMBL" id="CP095855">
    <property type="protein sequence ID" value="UPK71675.1"/>
    <property type="molecule type" value="Genomic_DNA"/>
</dbReference>
<evidence type="ECO:0000256" key="2">
    <source>
        <dbReference type="ARBA" id="ARBA00023136"/>
    </source>
</evidence>
<dbReference type="InterPro" id="IPR041700">
    <property type="entry name" value="OMP_b-brl_3"/>
</dbReference>
<evidence type="ECO:0000259" key="5">
    <source>
        <dbReference type="Pfam" id="PF14905"/>
    </source>
</evidence>
<accession>A0ABY4I6G7</accession>
<comment type="subcellular location">
    <subcellularLocation>
        <location evidence="1">Cell outer membrane</location>
    </subcellularLocation>
</comment>
<dbReference type="Proteomes" id="UP000830198">
    <property type="component" value="Chromosome"/>
</dbReference>
<evidence type="ECO:0000313" key="7">
    <source>
        <dbReference type="Proteomes" id="UP000830198"/>
    </source>
</evidence>
<sequence length="803" mass="91319">MLQKTYFVFVILFIFKLSQGIAQEIQQPRLQLTGSVVSTAHLPIPYGSVFLESADSKDLNYRTSLDTTGKFIIGGVQAHIYRLKVISVGYKVFIKDNVVISDRNVVLPDIVLQDSTTNLKEVNISTGQIPVKSENGKLIIDATNKIYKTSANALDLISKLPSTSVAQDKITLNGTVEPVILIDGKRSPLSTQELKNIPASQIKKIELITNPGAEYEGNYNAIINISLNRGTPVDSSNVTGYAGYGRNRYNQVYSGIGYVHQKSNGHYFQANYDFSKYNGFLDFENQRQTDAGNSKNSYSETSFSKQRPTNHSLRLNYEKTLNDKSKLGADLRTFYGKYHENTNSASVLTSLVPAETPQQIAGNNDMTSRNASVAGNLFYQLKINERSEFNTQVNYGLFDQEQEQQIDIMNTTTDGFESIRNKVSTDIKLLTLNADYKTRLWNTFSLATGIKASTTSTDNNTNYDTLAGTKYVPDSSRINHFLYDEHILAGYVNIGREFKFVNVNAGVRYEYTKGTGELIFSKEKFNREYSNWLPYVNLSKGIFKNALQMNLSYSRKLQRPSYNDLNPFSIITSPYTRSEGNPYLTPALFDNYELNLNYKNINLNVSYRKKNDLISQIPVYDFDTQILVLKMENINDRASWSYNLSYTKALTKWYTLQLSANLLNDEFNTVVNGKNYHRQGNNFTISSSNAFTLMPGFIWTLSGMYSSSAVYNIYKFKPQGYVTTGFRKEFFNKKVVLVAEFRDMFLTMKDRLTQSTDGFYSTIRQFRGSRSLDVRLEFDLRKITQTIKSLNIPRSEEESRVKN</sequence>
<keyword evidence="2" id="KW-0472">Membrane</keyword>
<feature type="region of interest" description="Disordered" evidence="4">
    <location>
        <begin position="288"/>
        <end position="309"/>
    </location>
</feature>
<dbReference type="RefSeq" id="WP_247813792.1">
    <property type="nucleotide sequence ID" value="NZ_CP095855.1"/>
</dbReference>
<keyword evidence="3" id="KW-0998">Cell outer membrane</keyword>
<dbReference type="SUPFAM" id="SSF56935">
    <property type="entry name" value="Porins"/>
    <property type="match status" value="1"/>
</dbReference>
<dbReference type="SUPFAM" id="SSF49452">
    <property type="entry name" value="Starch-binding domain-like"/>
    <property type="match status" value="1"/>
</dbReference>
<proteinExistence type="predicted"/>
<keyword evidence="6" id="KW-0675">Receptor</keyword>
<dbReference type="InterPro" id="IPR013784">
    <property type="entry name" value="Carb-bd-like_fold"/>
</dbReference>
<dbReference type="Pfam" id="PF14905">
    <property type="entry name" value="OMP_b-brl_3"/>
    <property type="match status" value="1"/>
</dbReference>
<gene>
    <name evidence="6" type="ORF">MYF79_10320</name>
</gene>
<reference evidence="6 7" key="1">
    <citation type="submission" date="2022-04" db="EMBL/GenBank/DDBJ databases">
        <title>The arsenic-methylating capacity of Chitinophaga filiformis YT5 during chitin decomposition.</title>
        <authorList>
            <person name="Chen G."/>
            <person name="Liang Y."/>
        </authorList>
    </citation>
    <scope>NUCLEOTIDE SEQUENCE [LARGE SCALE GENOMIC DNA]</scope>
    <source>
        <strain evidence="6 7">YT5</strain>
    </source>
</reference>
<protein>
    <submittedName>
        <fullName evidence="6">TonB-dependent receptor</fullName>
    </submittedName>
</protein>
<evidence type="ECO:0000256" key="4">
    <source>
        <dbReference type="SAM" id="MobiDB-lite"/>
    </source>
</evidence>
<dbReference type="InterPro" id="IPR036942">
    <property type="entry name" value="Beta-barrel_TonB_sf"/>
</dbReference>
<keyword evidence="7" id="KW-1185">Reference proteome</keyword>
<feature type="domain" description="Outer membrane protein beta-barrel" evidence="5">
    <location>
        <begin position="385"/>
        <end position="774"/>
    </location>
</feature>
<evidence type="ECO:0000256" key="1">
    <source>
        <dbReference type="ARBA" id="ARBA00004442"/>
    </source>
</evidence>
<name>A0ABY4I6G7_CHIFI</name>
<dbReference type="Gene3D" id="2.40.170.20">
    <property type="entry name" value="TonB-dependent receptor, beta-barrel domain"/>
    <property type="match status" value="1"/>
</dbReference>
<evidence type="ECO:0000313" key="6">
    <source>
        <dbReference type="EMBL" id="UPK71675.1"/>
    </source>
</evidence>